<dbReference type="CDD" id="cd22151">
    <property type="entry name" value="F-box_AtGID2-like"/>
    <property type="match status" value="1"/>
</dbReference>
<dbReference type="InterPro" id="IPR001810">
    <property type="entry name" value="F-box_dom"/>
</dbReference>
<organism evidence="6 7">
    <name type="scientific">Linum tenue</name>
    <dbReference type="NCBI Taxonomy" id="586396"/>
    <lineage>
        <taxon>Eukaryota</taxon>
        <taxon>Viridiplantae</taxon>
        <taxon>Streptophyta</taxon>
        <taxon>Embryophyta</taxon>
        <taxon>Tracheophyta</taxon>
        <taxon>Spermatophyta</taxon>
        <taxon>Magnoliopsida</taxon>
        <taxon>eudicotyledons</taxon>
        <taxon>Gunneridae</taxon>
        <taxon>Pentapetalae</taxon>
        <taxon>rosids</taxon>
        <taxon>fabids</taxon>
        <taxon>Malpighiales</taxon>
        <taxon>Linaceae</taxon>
        <taxon>Linum</taxon>
    </lineage>
</organism>
<proteinExistence type="predicted"/>
<dbReference type="SMART" id="SM00256">
    <property type="entry name" value="FBOX"/>
    <property type="match status" value="1"/>
</dbReference>
<dbReference type="GO" id="GO:0005737">
    <property type="term" value="C:cytoplasm"/>
    <property type="evidence" value="ECO:0007669"/>
    <property type="project" value="TreeGrafter"/>
</dbReference>
<keyword evidence="4" id="KW-0732">Signal</keyword>
<evidence type="ECO:0000256" key="2">
    <source>
        <dbReference type="RuleBase" id="RU369085"/>
    </source>
</evidence>
<dbReference type="InterPro" id="IPR045464">
    <property type="entry name" value="Hrt3/FBXO9_C"/>
</dbReference>
<feature type="signal peptide" evidence="4">
    <location>
        <begin position="1"/>
        <end position="20"/>
    </location>
</feature>
<comment type="subcellular location">
    <subcellularLocation>
        <location evidence="2">Nucleus</location>
    </subcellularLocation>
</comment>
<comment type="subunit">
    <text evidence="2">Component of the SCF-type E3 ligase complex.</text>
</comment>
<comment type="pathway">
    <text evidence="2">Protein modification; protein ubiquitination.</text>
</comment>
<dbReference type="Proteomes" id="UP001154282">
    <property type="component" value="Unassembled WGS sequence"/>
</dbReference>
<dbReference type="AlphaFoldDB" id="A0AAV0IA07"/>
<evidence type="ECO:0000313" key="6">
    <source>
        <dbReference type="EMBL" id="CAI0393110.1"/>
    </source>
</evidence>
<evidence type="ECO:0000313" key="7">
    <source>
        <dbReference type="Proteomes" id="UP001154282"/>
    </source>
</evidence>
<keyword evidence="1 2" id="KW-0833">Ubl conjugation pathway</keyword>
<reference evidence="6" key="1">
    <citation type="submission" date="2022-08" db="EMBL/GenBank/DDBJ databases">
        <authorList>
            <person name="Gutierrez-Valencia J."/>
        </authorList>
    </citation>
    <scope>NUCLEOTIDE SEQUENCE</scope>
</reference>
<feature type="domain" description="F-box" evidence="5">
    <location>
        <begin position="120"/>
        <end position="166"/>
    </location>
</feature>
<dbReference type="InterPro" id="IPR036047">
    <property type="entry name" value="F-box-like_dom_sf"/>
</dbReference>
<protein>
    <recommendedName>
        <fullName evidence="2">F-box protein</fullName>
    </recommendedName>
</protein>
<dbReference type="FunFam" id="1.20.1280.50:FF:000045">
    <property type="entry name" value="F-box protein 7"/>
    <property type="match status" value="1"/>
</dbReference>
<dbReference type="SUPFAM" id="SSF81383">
    <property type="entry name" value="F-box domain"/>
    <property type="match status" value="1"/>
</dbReference>
<dbReference type="PANTHER" id="PTHR12874:SF9">
    <property type="entry name" value="F-BOX ONLY PROTEIN 48"/>
    <property type="match status" value="1"/>
</dbReference>
<sequence length="432" mass="49531">FLLPFLLVVSLFCASRFISLAPLFFPPRWKKNKNPPEKRNRARRQSKRTASNLSGRPPEFSVDMASDFVLQVPAELESALQMRTVRYFDTRRPWLDLYGIHVRPVAPFGSTSRRLDADPALIHRSLPDELLFEVFARMNPYDLGRGACVCRKWRYAIRSPVLWRNACLKAWHLFGVVENYKVLQSKYESSWRKMWLLRPRIRTDGLYVSRNTYIRAGVREWSVTNPVHLVCYFRYMRFSSSGRFLYKNSSQVVKDVAKYMNFRAAKGDGLFTGRYSLNDDQVEAAFLYPGLRPTLWKIRLRLRGTQQGANNRMDLLSLVTSRVNSEGISGPEEEVLGAVDALEDEITRTSHRRGLAAFVFVPFEEVCITQRCKTLIIISPGTSSLSKPTCGEDGLLRPWLDYPRVPFLPSVNNSIAFACGPSVNMYLCMLAA</sequence>
<feature type="region of interest" description="Disordered" evidence="3">
    <location>
        <begin position="32"/>
        <end position="58"/>
    </location>
</feature>
<accession>A0AAV0IA07</accession>
<keyword evidence="7" id="KW-1185">Reference proteome</keyword>
<dbReference type="PROSITE" id="PS50181">
    <property type="entry name" value="FBOX"/>
    <property type="match status" value="1"/>
</dbReference>
<dbReference type="GO" id="GO:0016567">
    <property type="term" value="P:protein ubiquitination"/>
    <property type="evidence" value="ECO:0007669"/>
    <property type="project" value="UniProtKB-UniRule"/>
</dbReference>
<dbReference type="GO" id="GO:0031146">
    <property type="term" value="P:SCF-dependent proteasomal ubiquitin-dependent protein catabolic process"/>
    <property type="evidence" value="ECO:0007669"/>
    <property type="project" value="UniProtKB-UniRule"/>
</dbReference>
<dbReference type="Gene3D" id="1.20.1280.50">
    <property type="match status" value="1"/>
</dbReference>
<evidence type="ECO:0000259" key="5">
    <source>
        <dbReference type="PROSITE" id="PS50181"/>
    </source>
</evidence>
<evidence type="ECO:0000256" key="1">
    <source>
        <dbReference type="ARBA" id="ARBA00022786"/>
    </source>
</evidence>
<dbReference type="PANTHER" id="PTHR12874">
    <property type="entry name" value="F-BOX ONLY PROTEIN 48-RELATED"/>
    <property type="match status" value="1"/>
</dbReference>
<dbReference type="GO" id="GO:0019005">
    <property type="term" value="C:SCF ubiquitin ligase complex"/>
    <property type="evidence" value="ECO:0007669"/>
    <property type="project" value="UniProtKB-UniRule"/>
</dbReference>
<gene>
    <name evidence="6" type="ORF">LITE_LOCUS7809</name>
</gene>
<dbReference type="EMBL" id="CAMGYJ010000003">
    <property type="protein sequence ID" value="CAI0393110.1"/>
    <property type="molecule type" value="Genomic_DNA"/>
</dbReference>
<comment type="function">
    <text evidence="2">Acts as a component of a SCF E3 ubiquitin ligase complexes.</text>
</comment>
<evidence type="ECO:0000256" key="3">
    <source>
        <dbReference type="SAM" id="MobiDB-lite"/>
    </source>
</evidence>
<feature type="non-terminal residue" evidence="6">
    <location>
        <position position="1"/>
    </location>
</feature>
<keyword evidence="2" id="KW-0539">Nucleus</keyword>
<evidence type="ECO:0000256" key="4">
    <source>
        <dbReference type="SAM" id="SignalP"/>
    </source>
</evidence>
<comment type="caution">
    <text evidence="6">The sequence shown here is derived from an EMBL/GenBank/DDBJ whole genome shotgun (WGS) entry which is preliminary data.</text>
</comment>
<dbReference type="Pfam" id="PF12937">
    <property type="entry name" value="F-box-like"/>
    <property type="match status" value="1"/>
</dbReference>
<dbReference type="Pfam" id="PF19270">
    <property type="entry name" value="FBO_C"/>
    <property type="match status" value="1"/>
</dbReference>
<feature type="chain" id="PRO_5043628351" description="F-box protein" evidence="4">
    <location>
        <begin position="21"/>
        <end position="432"/>
    </location>
</feature>
<name>A0AAV0IA07_9ROSI</name>
<dbReference type="GO" id="GO:0005634">
    <property type="term" value="C:nucleus"/>
    <property type="evidence" value="ECO:0007669"/>
    <property type="project" value="UniProtKB-SubCell"/>
</dbReference>